<dbReference type="PANTHER" id="PTHR35502:SF2">
    <property type="entry name" value="PROTEIN MICROTUBULE BINDING PROTEIN 2C"/>
    <property type="match status" value="1"/>
</dbReference>
<proteinExistence type="predicted"/>
<protein>
    <submittedName>
        <fullName evidence="3">Uncharacterized protein</fullName>
    </submittedName>
</protein>
<keyword evidence="4" id="KW-1185">Reference proteome</keyword>
<evidence type="ECO:0000256" key="2">
    <source>
        <dbReference type="SAM" id="MobiDB-lite"/>
    </source>
</evidence>
<dbReference type="PANTHER" id="PTHR35502">
    <property type="entry name" value="PROTEIN MICROTUBULE BINDING PROTEIN 2C"/>
    <property type="match status" value="1"/>
</dbReference>
<evidence type="ECO:0000313" key="4">
    <source>
        <dbReference type="Proteomes" id="UP000734854"/>
    </source>
</evidence>
<comment type="caution">
    <text evidence="3">The sequence shown here is derived from an EMBL/GenBank/DDBJ whole genome shotgun (WGS) entry which is preliminary data.</text>
</comment>
<dbReference type="EMBL" id="JACMSC010000011">
    <property type="protein sequence ID" value="KAG6500229.1"/>
    <property type="molecule type" value="Genomic_DNA"/>
</dbReference>
<keyword evidence="1" id="KW-0175">Coiled coil</keyword>
<name>A0A8J5KXN8_ZINOF</name>
<dbReference type="GO" id="GO:0010497">
    <property type="term" value="P:plasmodesmata-mediated intercellular transport"/>
    <property type="evidence" value="ECO:0007669"/>
    <property type="project" value="InterPro"/>
</dbReference>
<dbReference type="InterPro" id="IPR040289">
    <property type="entry name" value="MBP2C"/>
</dbReference>
<reference evidence="3 4" key="1">
    <citation type="submission" date="2020-08" db="EMBL/GenBank/DDBJ databases">
        <title>Plant Genome Project.</title>
        <authorList>
            <person name="Zhang R.-G."/>
        </authorList>
    </citation>
    <scope>NUCLEOTIDE SEQUENCE [LARGE SCALE GENOMIC DNA]</scope>
    <source>
        <tissue evidence="3">Rhizome</tissue>
    </source>
</reference>
<evidence type="ECO:0000256" key="1">
    <source>
        <dbReference type="SAM" id="Coils"/>
    </source>
</evidence>
<dbReference type="GO" id="GO:0008017">
    <property type="term" value="F:microtubule binding"/>
    <property type="evidence" value="ECO:0007669"/>
    <property type="project" value="InterPro"/>
</dbReference>
<gene>
    <name evidence="3" type="ORF">ZIOFF_040072</name>
</gene>
<evidence type="ECO:0000313" key="3">
    <source>
        <dbReference type="EMBL" id="KAG6500229.1"/>
    </source>
</evidence>
<sequence>MQVVDQNGKVAQPHSTTKCFDHGDDVANKEPDKLVAISGLSSFSSTSLLSEELVKNDEELKMLREQFEELQKKFLEKDEALIALKDTIAEMNGVNETLRELKQQIMEKDSLLTNTNL</sequence>
<organism evidence="3 4">
    <name type="scientific">Zingiber officinale</name>
    <name type="common">Ginger</name>
    <name type="synonym">Amomum zingiber</name>
    <dbReference type="NCBI Taxonomy" id="94328"/>
    <lineage>
        <taxon>Eukaryota</taxon>
        <taxon>Viridiplantae</taxon>
        <taxon>Streptophyta</taxon>
        <taxon>Embryophyta</taxon>
        <taxon>Tracheophyta</taxon>
        <taxon>Spermatophyta</taxon>
        <taxon>Magnoliopsida</taxon>
        <taxon>Liliopsida</taxon>
        <taxon>Zingiberales</taxon>
        <taxon>Zingiberaceae</taxon>
        <taxon>Zingiber</taxon>
    </lineage>
</organism>
<dbReference type="AlphaFoldDB" id="A0A8J5KXN8"/>
<accession>A0A8J5KXN8</accession>
<dbReference type="Proteomes" id="UP000734854">
    <property type="component" value="Unassembled WGS sequence"/>
</dbReference>
<feature type="coiled-coil region" evidence="1">
    <location>
        <begin position="53"/>
        <end position="104"/>
    </location>
</feature>
<feature type="region of interest" description="Disordered" evidence="2">
    <location>
        <begin position="1"/>
        <end position="24"/>
    </location>
</feature>